<organism evidence="2 3">
    <name type="scientific">Mesorhizobium argentiipisi</name>
    <dbReference type="NCBI Taxonomy" id="3015175"/>
    <lineage>
        <taxon>Bacteria</taxon>
        <taxon>Pseudomonadati</taxon>
        <taxon>Pseudomonadota</taxon>
        <taxon>Alphaproteobacteria</taxon>
        <taxon>Hyphomicrobiales</taxon>
        <taxon>Phyllobacteriaceae</taxon>
        <taxon>Mesorhizobium</taxon>
    </lineage>
</organism>
<accession>A0ABU8KJH2</accession>
<dbReference type="EMBL" id="JAPYKO010000021">
    <property type="protein sequence ID" value="MEI9405280.1"/>
    <property type="molecule type" value="Genomic_DNA"/>
</dbReference>
<dbReference type="InterPro" id="IPR023753">
    <property type="entry name" value="FAD/NAD-binding_dom"/>
</dbReference>
<dbReference type="InterPro" id="IPR036188">
    <property type="entry name" value="FAD/NAD-bd_sf"/>
</dbReference>
<reference evidence="2 3" key="1">
    <citation type="submission" date="2022-12" db="EMBL/GenBank/DDBJ databases">
        <authorList>
            <person name="Muema E."/>
        </authorList>
    </citation>
    <scope>NUCLEOTIDE SEQUENCE [LARGE SCALE GENOMIC DNA]</scope>
    <source>
        <strain evidence="3">1330</strain>
    </source>
</reference>
<keyword evidence="3" id="KW-1185">Reference proteome</keyword>
<protein>
    <submittedName>
        <fullName evidence="2">FAD/NAD(P)-binding oxidoreductase</fullName>
    </submittedName>
</protein>
<evidence type="ECO:0000313" key="2">
    <source>
        <dbReference type="EMBL" id="MEI9405280.1"/>
    </source>
</evidence>
<sequence>MSTASKPRIVVLGAGFGGLELTTLLSEAMGDGIDVTLIDKSDAFVFGFSKLDVMFGLKAAEAVRLPYNRYAKPGVKLLRRTITAIDPERRRVTTDDDGVYDADYLIVALGAEYDFDATPGLSGTNEFYSVAGAERLRDVLPGFKRGRAMVGVCGAPYKCPPAPSECVLMLHDYLVRQGVREACEISLVLPLGSPVPPSPDTSKALLAAFAERGIKFIPSRRIASVDNSRNVAVLDDGTEMPFDLFLGVPKHRVPPVVLESGMSENGWIPVNPRTLETKYENVYAVGDGANTGTPKAGVFAEGAARAVASALVAKLRGSGNGTLYDGFGTCYIEFGGGRIGKVEVDFFSGPSPTGNYYEPSFTLRADKEMFGASRRSRWFGL</sequence>
<name>A0ABU8KJH2_9HYPH</name>
<dbReference type="PANTHER" id="PTHR43755">
    <property type="match status" value="1"/>
</dbReference>
<dbReference type="SUPFAM" id="SSF51905">
    <property type="entry name" value="FAD/NAD(P)-binding domain"/>
    <property type="match status" value="2"/>
</dbReference>
<dbReference type="PANTHER" id="PTHR43755:SF1">
    <property type="entry name" value="FAD-DEPENDENT PYRIDINE NUCLEOTIDE-DISULPHIDE OXIDOREDUCTASE"/>
    <property type="match status" value="1"/>
</dbReference>
<proteinExistence type="predicted"/>
<gene>
    <name evidence="2" type="ORF">O7A05_24405</name>
</gene>
<dbReference type="RefSeq" id="WP_337095482.1">
    <property type="nucleotide sequence ID" value="NZ_JAPYKO010000021.1"/>
</dbReference>
<comment type="caution">
    <text evidence="2">The sequence shown here is derived from an EMBL/GenBank/DDBJ whole genome shotgun (WGS) entry which is preliminary data.</text>
</comment>
<dbReference type="Gene3D" id="3.50.50.60">
    <property type="entry name" value="FAD/NAD(P)-binding domain"/>
    <property type="match status" value="2"/>
</dbReference>
<feature type="domain" description="FAD/NAD(P)-binding" evidence="1">
    <location>
        <begin position="8"/>
        <end position="293"/>
    </location>
</feature>
<dbReference type="InterPro" id="IPR052541">
    <property type="entry name" value="SQRD"/>
</dbReference>
<dbReference type="Pfam" id="PF07992">
    <property type="entry name" value="Pyr_redox_2"/>
    <property type="match status" value="1"/>
</dbReference>
<evidence type="ECO:0000259" key="1">
    <source>
        <dbReference type="Pfam" id="PF07992"/>
    </source>
</evidence>
<dbReference type="Proteomes" id="UP001366503">
    <property type="component" value="Unassembled WGS sequence"/>
</dbReference>
<evidence type="ECO:0000313" key="3">
    <source>
        <dbReference type="Proteomes" id="UP001366503"/>
    </source>
</evidence>